<feature type="transmembrane region" description="Helical" evidence="6">
    <location>
        <begin position="168"/>
        <end position="189"/>
    </location>
</feature>
<protein>
    <submittedName>
        <fullName evidence="8">DedA family protein</fullName>
    </submittedName>
</protein>
<evidence type="ECO:0000256" key="4">
    <source>
        <dbReference type="ARBA" id="ARBA00022989"/>
    </source>
</evidence>
<feature type="transmembrane region" description="Helical" evidence="6">
    <location>
        <begin position="140"/>
        <end position="162"/>
    </location>
</feature>
<dbReference type="EMBL" id="WTYL01000001">
    <property type="protein sequence ID" value="MXP43643.1"/>
    <property type="molecule type" value="Genomic_DNA"/>
</dbReference>
<evidence type="ECO:0000256" key="6">
    <source>
        <dbReference type="SAM" id="Phobius"/>
    </source>
</evidence>
<dbReference type="InterPro" id="IPR051311">
    <property type="entry name" value="DedA_domain"/>
</dbReference>
<evidence type="ECO:0000313" key="8">
    <source>
        <dbReference type="EMBL" id="MXP43643.1"/>
    </source>
</evidence>
<sequence>MISFIINAIEQAGYLGILVLMALENIFPPMPSEVIMGIGGLLVSQGKMEFWPLLIAGTIGSTLGNYAWYWAGDTWGYERLRPFVDRRGRWLTVEWHDVERASAFFLRRGQWTVFFARFLPLFRTLISLPAGLAHMNKGRFLLYTFSGAAIWNVLLIKAGSMLAGAENVLGWIVGGLIALTLGAYIWRVIRWKPRAER</sequence>
<keyword evidence="9" id="KW-1185">Reference proteome</keyword>
<evidence type="ECO:0000256" key="2">
    <source>
        <dbReference type="ARBA" id="ARBA00022475"/>
    </source>
</evidence>
<accession>A0A845AVR7</accession>
<feature type="transmembrane region" description="Helical" evidence="6">
    <location>
        <begin position="12"/>
        <end position="30"/>
    </location>
</feature>
<keyword evidence="4 6" id="KW-1133">Transmembrane helix</keyword>
<evidence type="ECO:0000259" key="7">
    <source>
        <dbReference type="Pfam" id="PF09335"/>
    </source>
</evidence>
<dbReference type="InterPro" id="IPR032816">
    <property type="entry name" value="VTT_dom"/>
</dbReference>
<dbReference type="GO" id="GO:0005886">
    <property type="term" value="C:plasma membrane"/>
    <property type="evidence" value="ECO:0007669"/>
    <property type="project" value="UniProtKB-SubCell"/>
</dbReference>
<dbReference type="OrthoDB" id="9813426at2"/>
<feature type="domain" description="VTT" evidence="7">
    <location>
        <begin position="31"/>
        <end position="160"/>
    </location>
</feature>
<dbReference type="RefSeq" id="WP_160755227.1">
    <property type="nucleotide sequence ID" value="NZ_WTYL01000001.1"/>
</dbReference>
<keyword evidence="2" id="KW-1003">Cell membrane</keyword>
<reference evidence="8 9" key="1">
    <citation type="submission" date="2019-12" db="EMBL/GenBank/DDBJ databases">
        <title>Genomic-based taxomic classification of the family Erythrobacteraceae.</title>
        <authorList>
            <person name="Xu L."/>
        </authorList>
    </citation>
    <scope>NUCLEOTIDE SEQUENCE [LARGE SCALE GENOMIC DNA]</scope>
    <source>
        <strain evidence="8 9">KCTC 42453</strain>
    </source>
</reference>
<comment type="caution">
    <text evidence="8">The sequence shown here is derived from an EMBL/GenBank/DDBJ whole genome shotgun (WGS) entry which is preliminary data.</text>
</comment>
<proteinExistence type="predicted"/>
<keyword evidence="3 6" id="KW-0812">Transmembrane</keyword>
<keyword evidence="5 6" id="KW-0472">Membrane</keyword>
<dbReference type="Pfam" id="PF09335">
    <property type="entry name" value="VTT_dom"/>
    <property type="match status" value="1"/>
</dbReference>
<dbReference type="PANTHER" id="PTHR42709:SF6">
    <property type="entry name" value="UNDECAPRENYL PHOSPHATE TRANSPORTER A"/>
    <property type="match status" value="1"/>
</dbReference>
<comment type="subcellular location">
    <subcellularLocation>
        <location evidence="1">Cell membrane</location>
        <topology evidence="1">Multi-pass membrane protein</topology>
    </subcellularLocation>
</comment>
<evidence type="ECO:0000256" key="3">
    <source>
        <dbReference type="ARBA" id="ARBA00022692"/>
    </source>
</evidence>
<evidence type="ECO:0000256" key="1">
    <source>
        <dbReference type="ARBA" id="ARBA00004651"/>
    </source>
</evidence>
<evidence type="ECO:0000256" key="5">
    <source>
        <dbReference type="ARBA" id="ARBA00023136"/>
    </source>
</evidence>
<dbReference type="AlphaFoldDB" id="A0A845AVR7"/>
<dbReference type="PANTHER" id="PTHR42709">
    <property type="entry name" value="ALKALINE PHOSPHATASE LIKE PROTEIN"/>
    <property type="match status" value="1"/>
</dbReference>
<evidence type="ECO:0000313" key="9">
    <source>
        <dbReference type="Proteomes" id="UP000431922"/>
    </source>
</evidence>
<dbReference type="Proteomes" id="UP000431922">
    <property type="component" value="Unassembled WGS sequence"/>
</dbReference>
<organism evidence="8 9">
    <name type="scientific">Allopontixanthobacter sediminis</name>
    <dbReference type="NCBI Taxonomy" id="1689985"/>
    <lineage>
        <taxon>Bacteria</taxon>
        <taxon>Pseudomonadati</taxon>
        <taxon>Pseudomonadota</taxon>
        <taxon>Alphaproteobacteria</taxon>
        <taxon>Sphingomonadales</taxon>
        <taxon>Erythrobacteraceae</taxon>
        <taxon>Allopontixanthobacter</taxon>
    </lineage>
</organism>
<gene>
    <name evidence="8" type="ORF">GRI65_04125</name>
</gene>
<feature type="transmembrane region" description="Helical" evidence="6">
    <location>
        <begin position="50"/>
        <end position="71"/>
    </location>
</feature>
<name>A0A845AVR7_9SPHN</name>